<reference evidence="1 2" key="1">
    <citation type="journal article" date="2022" name="New Phytol.">
        <title>Ecological generalism drives hyperdiversity of secondary metabolite gene clusters in xylarialean endophytes.</title>
        <authorList>
            <person name="Franco M.E.E."/>
            <person name="Wisecaver J.H."/>
            <person name="Arnold A.E."/>
            <person name="Ju Y.M."/>
            <person name="Slot J.C."/>
            <person name="Ahrendt S."/>
            <person name="Moore L.P."/>
            <person name="Eastman K.E."/>
            <person name="Scott K."/>
            <person name="Konkel Z."/>
            <person name="Mondo S.J."/>
            <person name="Kuo A."/>
            <person name="Hayes R.D."/>
            <person name="Haridas S."/>
            <person name="Andreopoulos B."/>
            <person name="Riley R."/>
            <person name="LaButti K."/>
            <person name="Pangilinan J."/>
            <person name="Lipzen A."/>
            <person name="Amirebrahimi M."/>
            <person name="Yan J."/>
            <person name="Adam C."/>
            <person name="Keymanesh K."/>
            <person name="Ng V."/>
            <person name="Louie K."/>
            <person name="Northen T."/>
            <person name="Drula E."/>
            <person name="Henrissat B."/>
            <person name="Hsieh H.M."/>
            <person name="Youens-Clark K."/>
            <person name="Lutzoni F."/>
            <person name="Miadlikowska J."/>
            <person name="Eastwood D.C."/>
            <person name="Hamelin R.C."/>
            <person name="Grigoriev I.V."/>
            <person name="U'Ren J.M."/>
        </authorList>
    </citation>
    <scope>NUCLEOTIDE SEQUENCE [LARGE SCALE GENOMIC DNA]</scope>
    <source>
        <strain evidence="1 2">ER1909</strain>
    </source>
</reference>
<keyword evidence="2" id="KW-1185">Reference proteome</keyword>
<protein>
    <submittedName>
        <fullName evidence="1">Uncharacterized protein</fullName>
    </submittedName>
</protein>
<proteinExistence type="predicted"/>
<gene>
    <name evidence="1" type="ORF">F4821DRAFT_249677</name>
</gene>
<organism evidence="1 2">
    <name type="scientific">Hypoxylon rubiginosum</name>
    <dbReference type="NCBI Taxonomy" id="110542"/>
    <lineage>
        <taxon>Eukaryota</taxon>
        <taxon>Fungi</taxon>
        <taxon>Dikarya</taxon>
        <taxon>Ascomycota</taxon>
        <taxon>Pezizomycotina</taxon>
        <taxon>Sordariomycetes</taxon>
        <taxon>Xylariomycetidae</taxon>
        <taxon>Xylariales</taxon>
        <taxon>Hypoxylaceae</taxon>
        <taxon>Hypoxylon</taxon>
    </lineage>
</organism>
<evidence type="ECO:0000313" key="1">
    <source>
        <dbReference type="EMBL" id="KAI6081276.1"/>
    </source>
</evidence>
<accession>A0ACC0CLQ3</accession>
<name>A0ACC0CLQ3_9PEZI</name>
<sequence>MDDDARPRKRRRGGRWYSGCGICRMRKIKCDQRQPTCSNCERSRQYICDGFNGNITSPRPTPSTAERQRPLESTADPGQGTSDSGSSIAPEGGISRLLRAFEDSETERPDLDGNSDQHREFPGWLQNSGRQPLDGLDWSNATDETLNSVLGDLVDLQGNYSFIQAFLPSHQDLFMPIHAETQRAPLATPVQSTADSPEPRSRSRQAALTNSDEVLLIESTDNVRTLVHHWKTHVCHLMMPTLAPSQNPWLRLYLPMALQEPRTRERSCLFYSILATAAFNKAELSWEGKSLYRNLAREFKAKAEALLDTIVEALSGESTGTGDMTNAQALLAATLTMTSVEVFSGEDDGKCYENLLIARWIVQNTGGPSSWLTDSASVTLFQNFRCLQIISLTSGWSRTWLTGRHSISSTTRRAKVLDITLQGENNPNSDAQAVAPLPTCEYALDITFGISMRTLRCLHKTQDLKTKIAQEKTWSQRTMDEFIKLESDIFDVLDDPDAFKGQQPVVTPECPGLSDYVAEEIMENHVWAFHYSTAIFLRRALCQGLALNKPSSQAESELLDRINKRPSSQDLVSKALEHLENVDALSNDMAIANTLWPGFIAAVEAIDMELRHRALIWFARAKRHGIGNISKAKALVMEVWRRVDRQPRASLERKGQILQLGHVDWREVMREKGMYIMLT</sequence>
<dbReference type="EMBL" id="MU394401">
    <property type="protein sequence ID" value="KAI6081276.1"/>
    <property type="molecule type" value="Genomic_DNA"/>
</dbReference>
<comment type="caution">
    <text evidence="1">The sequence shown here is derived from an EMBL/GenBank/DDBJ whole genome shotgun (WGS) entry which is preliminary data.</text>
</comment>
<evidence type="ECO:0000313" key="2">
    <source>
        <dbReference type="Proteomes" id="UP001497680"/>
    </source>
</evidence>
<dbReference type="Proteomes" id="UP001497680">
    <property type="component" value="Unassembled WGS sequence"/>
</dbReference>